<gene>
    <name evidence="7" type="ORF">EDD40_5400</name>
</gene>
<dbReference type="GO" id="GO:0005886">
    <property type="term" value="C:plasma membrane"/>
    <property type="evidence" value="ECO:0007669"/>
    <property type="project" value="UniProtKB-SubCell"/>
</dbReference>
<feature type="transmembrane region" description="Helical" evidence="5">
    <location>
        <begin position="152"/>
        <end position="168"/>
    </location>
</feature>
<proteinExistence type="predicted"/>
<feature type="transmembrane region" description="Helical" evidence="5">
    <location>
        <begin position="373"/>
        <end position="390"/>
    </location>
</feature>
<organism evidence="7 8">
    <name type="scientific">Saccharothrix texasensis</name>
    <dbReference type="NCBI Taxonomy" id="103734"/>
    <lineage>
        <taxon>Bacteria</taxon>
        <taxon>Bacillati</taxon>
        <taxon>Actinomycetota</taxon>
        <taxon>Actinomycetes</taxon>
        <taxon>Pseudonocardiales</taxon>
        <taxon>Pseudonocardiaceae</taxon>
        <taxon>Saccharothrix</taxon>
    </lineage>
</organism>
<evidence type="ECO:0000256" key="1">
    <source>
        <dbReference type="ARBA" id="ARBA00004651"/>
    </source>
</evidence>
<name>A0A3N1HBW3_9PSEU</name>
<evidence type="ECO:0000313" key="8">
    <source>
        <dbReference type="Proteomes" id="UP000268727"/>
    </source>
</evidence>
<feature type="transmembrane region" description="Helical" evidence="5">
    <location>
        <begin position="308"/>
        <end position="326"/>
    </location>
</feature>
<dbReference type="InterPro" id="IPR011701">
    <property type="entry name" value="MFS"/>
</dbReference>
<keyword evidence="4 5" id="KW-0472">Membrane</keyword>
<feature type="transmembrane region" description="Helical" evidence="5">
    <location>
        <begin position="250"/>
        <end position="272"/>
    </location>
</feature>
<feature type="transmembrane region" description="Helical" evidence="5">
    <location>
        <begin position="218"/>
        <end position="244"/>
    </location>
</feature>
<keyword evidence="3 5" id="KW-1133">Transmembrane helix</keyword>
<feature type="domain" description="Major facilitator superfamily (MFS) profile" evidence="6">
    <location>
        <begin position="218"/>
        <end position="402"/>
    </location>
</feature>
<evidence type="ECO:0000256" key="5">
    <source>
        <dbReference type="SAM" id="Phobius"/>
    </source>
</evidence>
<keyword evidence="8" id="KW-1185">Reference proteome</keyword>
<dbReference type="SUPFAM" id="SSF103473">
    <property type="entry name" value="MFS general substrate transporter"/>
    <property type="match status" value="1"/>
</dbReference>
<evidence type="ECO:0000259" key="6">
    <source>
        <dbReference type="PROSITE" id="PS50850"/>
    </source>
</evidence>
<feature type="transmembrane region" description="Helical" evidence="5">
    <location>
        <begin position="284"/>
        <end position="302"/>
    </location>
</feature>
<evidence type="ECO:0000313" key="7">
    <source>
        <dbReference type="EMBL" id="ROP39997.1"/>
    </source>
</evidence>
<evidence type="ECO:0000256" key="2">
    <source>
        <dbReference type="ARBA" id="ARBA00022692"/>
    </source>
</evidence>
<feature type="transmembrane region" description="Helical" evidence="5">
    <location>
        <begin position="79"/>
        <end position="100"/>
    </location>
</feature>
<dbReference type="InterPro" id="IPR036259">
    <property type="entry name" value="MFS_trans_sf"/>
</dbReference>
<dbReference type="GO" id="GO:0022857">
    <property type="term" value="F:transmembrane transporter activity"/>
    <property type="evidence" value="ECO:0007669"/>
    <property type="project" value="InterPro"/>
</dbReference>
<dbReference type="InterPro" id="IPR020846">
    <property type="entry name" value="MFS_dom"/>
</dbReference>
<feature type="transmembrane region" description="Helical" evidence="5">
    <location>
        <begin position="106"/>
        <end position="131"/>
    </location>
</feature>
<feature type="transmembrane region" description="Helical" evidence="5">
    <location>
        <begin position="34"/>
        <end position="58"/>
    </location>
</feature>
<dbReference type="OrthoDB" id="9180256at2"/>
<evidence type="ECO:0000256" key="3">
    <source>
        <dbReference type="ARBA" id="ARBA00022989"/>
    </source>
</evidence>
<keyword evidence="2 5" id="KW-0812">Transmembrane</keyword>
<dbReference type="PROSITE" id="PS50850">
    <property type="entry name" value="MFS"/>
    <property type="match status" value="1"/>
</dbReference>
<dbReference type="AlphaFoldDB" id="A0A3N1HBW3"/>
<evidence type="ECO:0000256" key="4">
    <source>
        <dbReference type="ARBA" id="ARBA00023136"/>
    </source>
</evidence>
<comment type="caution">
    <text evidence="7">The sequence shown here is derived from an EMBL/GenBank/DDBJ whole genome shotgun (WGS) entry which is preliminary data.</text>
</comment>
<dbReference type="Gene3D" id="1.20.1250.20">
    <property type="entry name" value="MFS general substrate transporter like domains"/>
    <property type="match status" value="1"/>
</dbReference>
<dbReference type="PANTHER" id="PTHR23542:SF1">
    <property type="entry name" value="MAJOR FACILITATOR SUPERFAMILY (MFS) PROFILE DOMAIN-CONTAINING PROTEIN"/>
    <property type="match status" value="1"/>
</dbReference>
<feature type="transmembrane region" description="Helical" evidence="5">
    <location>
        <begin position="347"/>
        <end position="367"/>
    </location>
</feature>
<sequence length="402" mass="40409">MLRPYRELAAIPHLPSLLLWSTVGRIHLPGTPLAVSFLIAGWTGSYAVAGVVGGALTLGMGVAGPLRGRAADRSPAGRLLLVTSVGYGVGIAVLGVLPAVTPGAAWPLAVVVAFLTGLSTPPVTAMSRASFPRLATGPAQSAVFTVEASMQEVMYIVGPALAATVVAVWNAQVALWLCGALAVLGALGFGGALRRAGLDRPVAREAGRGGRTLLRDGSLVMALLTALFLVGSLVSIDMVIIAWARDLGRPAMAGVLTAVWGVGSVVGGLIAGGLVGRARLARRMLLMALGVAPLVLVLPPVLDPSSVWLIGAVLVVGGMAIAPAIAANNQRISGLAPDERKAEAFGWMGTFTTAGSALALPVAGSLLDHSGPAAAAGASTVAALIGAFLASRVRERKAAPVG</sequence>
<feature type="transmembrane region" description="Helical" evidence="5">
    <location>
        <begin position="174"/>
        <end position="197"/>
    </location>
</feature>
<dbReference type="Pfam" id="PF07690">
    <property type="entry name" value="MFS_1"/>
    <property type="match status" value="1"/>
</dbReference>
<dbReference type="RefSeq" id="WP_123745369.1">
    <property type="nucleotide sequence ID" value="NZ_RJKM01000001.1"/>
</dbReference>
<protein>
    <submittedName>
        <fullName evidence="7">Putative MFS family arabinose efflux permease</fullName>
    </submittedName>
</protein>
<dbReference type="Proteomes" id="UP000268727">
    <property type="component" value="Unassembled WGS sequence"/>
</dbReference>
<comment type="subcellular location">
    <subcellularLocation>
        <location evidence="1">Cell membrane</location>
        <topology evidence="1">Multi-pass membrane protein</topology>
    </subcellularLocation>
</comment>
<reference evidence="7 8" key="1">
    <citation type="submission" date="2018-11" db="EMBL/GenBank/DDBJ databases">
        <title>Sequencing the genomes of 1000 actinobacteria strains.</title>
        <authorList>
            <person name="Klenk H.-P."/>
        </authorList>
    </citation>
    <scope>NUCLEOTIDE SEQUENCE [LARGE SCALE GENOMIC DNA]</scope>
    <source>
        <strain evidence="7 8">DSM 44231</strain>
    </source>
</reference>
<dbReference type="PANTHER" id="PTHR23542">
    <property type="match status" value="1"/>
</dbReference>
<dbReference type="EMBL" id="RJKM01000001">
    <property type="protein sequence ID" value="ROP39997.1"/>
    <property type="molecule type" value="Genomic_DNA"/>
</dbReference>
<accession>A0A3N1HBW3</accession>